<feature type="compositionally biased region" description="Basic residues" evidence="4">
    <location>
        <begin position="356"/>
        <end position="375"/>
    </location>
</feature>
<dbReference type="PROSITE" id="PS00018">
    <property type="entry name" value="EF_HAND_1"/>
    <property type="match status" value="2"/>
</dbReference>
<dbReference type="PROSITE" id="PS50222">
    <property type="entry name" value="EF_HAND_2"/>
    <property type="match status" value="3"/>
</dbReference>
<dbReference type="CDD" id="cd00051">
    <property type="entry name" value="EFh"/>
    <property type="match status" value="1"/>
</dbReference>
<feature type="region of interest" description="Disordered" evidence="4">
    <location>
        <begin position="14"/>
        <end position="46"/>
    </location>
</feature>
<dbReference type="AlphaFoldDB" id="A0A7S1GD06"/>
<evidence type="ECO:0000256" key="3">
    <source>
        <dbReference type="ARBA" id="ARBA00022837"/>
    </source>
</evidence>
<proteinExistence type="predicted"/>
<dbReference type="InterPro" id="IPR011992">
    <property type="entry name" value="EF-hand-dom_pair"/>
</dbReference>
<gene>
    <name evidence="6" type="ORF">BSP0115_LOCUS15224</name>
</gene>
<evidence type="ECO:0000256" key="2">
    <source>
        <dbReference type="ARBA" id="ARBA00022737"/>
    </source>
</evidence>
<protein>
    <recommendedName>
        <fullName evidence="5">EF-hand domain-containing protein</fullName>
    </recommendedName>
</protein>
<keyword evidence="2" id="KW-0677">Repeat</keyword>
<feature type="region of interest" description="Disordered" evidence="4">
    <location>
        <begin position="162"/>
        <end position="181"/>
    </location>
</feature>
<feature type="domain" description="EF-hand" evidence="5">
    <location>
        <begin position="97"/>
        <end position="132"/>
    </location>
</feature>
<dbReference type="InterPro" id="IPR002048">
    <property type="entry name" value="EF_hand_dom"/>
</dbReference>
<evidence type="ECO:0000313" key="6">
    <source>
        <dbReference type="EMBL" id="CAD8921961.1"/>
    </source>
</evidence>
<feature type="domain" description="EF-hand" evidence="5">
    <location>
        <begin position="247"/>
        <end position="277"/>
    </location>
</feature>
<dbReference type="PANTHER" id="PTHR45942">
    <property type="entry name" value="PROTEIN PHOSPATASE 3 REGULATORY SUBUNIT B ALPHA ISOFORM TYPE 1"/>
    <property type="match status" value="1"/>
</dbReference>
<dbReference type="EMBL" id="HBFS01022708">
    <property type="protein sequence ID" value="CAD8921961.1"/>
    <property type="molecule type" value="Transcribed_RNA"/>
</dbReference>
<keyword evidence="3" id="KW-0106">Calcium</keyword>
<reference evidence="6" key="1">
    <citation type="submission" date="2021-01" db="EMBL/GenBank/DDBJ databases">
        <authorList>
            <person name="Corre E."/>
            <person name="Pelletier E."/>
            <person name="Niang G."/>
            <person name="Scheremetjew M."/>
            <person name="Finn R."/>
            <person name="Kale V."/>
            <person name="Holt S."/>
            <person name="Cochrane G."/>
            <person name="Meng A."/>
            <person name="Brown T."/>
            <person name="Cohen L."/>
        </authorList>
    </citation>
    <scope>NUCLEOTIDE SEQUENCE</scope>
    <source>
        <strain evidence="6">Ms1</strain>
    </source>
</reference>
<name>A0A7S1GD06_9STRA</name>
<feature type="domain" description="EF-hand" evidence="5">
    <location>
        <begin position="204"/>
        <end position="239"/>
    </location>
</feature>
<dbReference type="InterPro" id="IPR018247">
    <property type="entry name" value="EF_Hand_1_Ca_BS"/>
</dbReference>
<dbReference type="GO" id="GO:0005509">
    <property type="term" value="F:calcium ion binding"/>
    <property type="evidence" value="ECO:0007669"/>
    <property type="project" value="InterPro"/>
</dbReference>
<keyword evidence="1" id="KW-0479">Metal-binding</keyword>
<dbReference type="Pfam" id="PF13499">
    <property type="entry name" value="EF-hand_7"/>
    <property type="match status" value="1"/>
</dbReference>
<organism evidence="6">
    <name type="scientific">Bicosoecida sp. CB-2014</name>
    <dbReference type="NCBI Taxonomy" id="1486930"/>
    <lineage>
        <taxon>Eukaryota</taxon>
        <taxon>Sar</taxon>
        <taxon>Stramenopiles</taxon>
        <taxon>Bigyra</taxon>
        <taxon>Opalozoa</taxon>
        <taxon>Bicosoecida</taxon>
    </lineage>
</organism>
<dbReference type="SMART" id="SM00054">
    <property type="entry name" value="EFh"/>
    <property type="match status" value="3"/>
</dbReference>
<feature type="region of interest" description="Disordered" evidence="4">
    <location>
        <begin position="341"/>
        <end position="386"/>
    </location>
</feature>
<dbReference type="SUPFAM" id="SSF47473">
    <property type="entry name" value="EF-hand"/>
    <property type="match status" value="1"/>
</dbReference>
<evidence type="ECO:0000256" key="1">
    <source>
        <dbReference type="ARBA" id="ARBA00022723"/>
    </source>
</evidence>
<evidence type="ECO:0000256" key="4">
    <source>
        <dbReference type="SAM" id="MobiDB-lite"/>
    </source>
</evidence>
<accession>A0A7S1GD06</accession>
<dbReference type="Gene3D" id="1.10.238.10">
    <property type="entry name" value="EF-hand"/>
    <property type="match status" value="1"/>
</dbReference>
<evidence type="ECO:0000259" key="5">
    <source>
        <dbReference type="PROSITE" id="PS50222"/>
    </source>
</evidence>
<sequence length="386" mass="44654">MSLERQILEAKLNGGGIAGDASSVVSGTTDTTDTEKEEDPEVKRKRKMREAIRDKLAKQRQANSCWTKVKRYFKAEKAIPLGPEAWDAATKCFLVPSDLRKLKAIFDLLDFDGVGEVEIDQFLDHCDEPYGPFQYGLMKLVGKDCMHLVALDEVVPEEGPKKRKLVIPGEEEEEESKKKPKFKKSDTMTFDEFILILCRYNCYRKDDILDYCFKTFDRDNSGNIDEDEFMKMAMWLQSKQPIFPGNIQRAMEEFDVDDDGQLGYGEFKELWKRYPLLLFPAFRVQNSLQASFLGEEFWKMVHEDRAKDEEIKKWRRTHGGAFPKEPREERFRRVRFGRHNLYSGKPSLPPIEQALKNKKLRDKGKVRRAKKKKTAKTAPEGGAGEA</sequence>